<dbReference type="PANTHER" id="PTHR10671">
    <property type="entry name" value="EPITHELIAL MEMBRANE PROTEIN-RELATED"/>
    <property type="match status" value="1"/>
</dbReference>
<dbReference type="KEGG" id="hro:HELRODRAFT_193054"/>
<keyword evidence="8" id="KW-1185">Reference proteome</keyword>
<dbReference type="OrthoDB" id="10535891at2759"/>
<evidence type="ECO:0000256" key="2">
    <source>
        <dbReference type="ARBA" id="ARBA00022692"/>
    </source>
</evidence>
<evidence type="ECO:0000313" key="8">
    <source>
        <dbReference type="Proteomes" id="UP000015101"/>
    </source>
</evidence>
<proteinExistence type="predicted"/>
<dbReference type="GeneID" id="20212503"/>
<dbReference type="EMBL" id="KB097182">
    <property type="protein sequence ID" value="ESN98350.1"/>
    <property type="molecule type" value="Genomic_DNA"/>
</dbReference>
<dbReference type="OMA" id="WVEYYPR"/>
<reference evidence="8" key="1">
    <citation type="submission" date="2012-12" db="EMBL/GenBank/DDBJ databases">
        <authorList>
            <person name="Hellsten U."/>
            <person name="Grimwood J."/>
            <person name="Chapman J.A."/>
            <person name="Shapiro H."/>
            <person name="Aerts A."/>
            <person name="Otillar R.P."/>
            <person name="Terry A.Y."/>
            <person name="Boore J.L."/>
            <person name="Simakov O."/>
            <person name="Marletaz F."/>
            <person name="Cho S.-J."/>
            <person name="Edsinger-Gonzales E."/>
            <person name="Havlak P."/>
            <person name="Kuo D.-H."/>
            <person name="Larsson T."/>
            <person name="Lv J."/>
            <person name="Arendt D."/>
            <person name="Savage R."/>
            <person name="Osoegawa K."/>
            <person name="de Jong P."/>
            <person name="Lindberg D.R."/>
            <person name="Seaver E.C."/>
            <person name="Weisblat D.A."/>
            <person name="Putnam N.H."/>
            <person name="Grigoriev I.V."/>
            <person name="Rokhsar D.S."/>
        </authorList>
    </citation>
    <scope>NUCLEOTIDE SEQUENCE</scope>
</reference>
<dbReference type="InterPro" id="IPR050579">
    <property type="entry name" value="PMP-22/EMP/MP20-like"/>
</dbReference>
<dbReference type="GO" id="GO:0005886">
    <property type="term" value="C:plasma membrane"/>
    <property type="evidence" value="ECO:0000318"/>
    <property type="project" value="GO_Central"/>
</dbReference>
<keyword evidence="2 5" id="KW-0812">Transmembrane</keyword>
<feature type="transmembrane region" description="Helical" evidence="5">
    <location>
        <begin position="172"/>
        <end position="198"/>
    </location>
</feature>
<dbReference type="EMBL" id="AMQM01005975">
    <property type="status" value="NOT_ANNOTATED_CDS"/>
    <property type="molecule type" value="Genomic_DNA"/>
</dbReference>
<comment type="subcellular location">
    <subcellularLocation>
        <location evidence="1">Membrane</location>
        <topology evidence="1">Multi-pass membrane protein</topology>
    </subcellularLocation>
</comment>
<gene>
    <name evidence="7" type="primary">20212503</name>
    <name evidence="6" type="ORF">HELRODRAFT_193054</name>
</gene>
<evidence type="ECO:0000256" key="4">
    <source>
        <dbReference type="ARBA" id="ARBA00023136"/>
    </source>
</evidence>
<evidence type="ECO:0000256" key="3">
    <source>
        <dbReference type="ARBA" id="ARBA00022989"/>
    </source>
</evidence>
<dbReference type="InterPro" id="IPR004031">
    <property type="entry name" value="PMP22/EMP/MP20/Claudin"/>
</dbReference>
<evidence type="ECO:0000313" key="6">
    <source>
        <dbReference type="EMBL" id="ESN98350.1"/>
    </source>
</evidence>
<evidence type="ECO:0000256" key="1">
    <source>
        <dbReference type="ARBA" id="ARBA00004141"/>
    </source>
</evidence>
<dbReference type="InParanoid" id="T1FUK7"/>
<dbReference type="HOGENOM" id="CLU_1333053_0_0_1"/>
<keyword evidence="4 5" id="KW-0472">Membrane</keyword>
<accession>T1FUK7</accession>
<feature type="transmembrane region" description="Helical" evidence="5">
    <location>
        <begin position="21"/>
        <end position="43"/>
    </location>
</feature>
<dbReference type="CTD" id="20212503"/>
<dbReference type="Proteomes" id="UP000015101">
    <property type="component" value="Unassembled WGS sequence"/>
</dbReference>
<dbReference type="Pfam" id="PF13903">
    <property type="entry name" value="Claudin_2"/>
    <property type="match status" value="1"/>
</dbReference>
<dbReference type="PANTHER" id="PTHR10671:SF108">
    <property type="entry name" value="CLAUDIN FAMILY PROTEIN-RELATED"/>
    <property type="match status" value="1"/>
</dbReference>
<dbReference type="EnsemblMetazoa" id="HelroT193054">
    <property type="protein sequence ID" value="HelroP193054"/>
    <property type="gene ID" value="HelroG193054"/>
</dbReference>
<name>T1FUK7_HELRO</name>
<evidence type="ECO:0000256" key="5">
    <source>
        <dbReference type="SAM" id="Phobius"/>
    </source>
</evidence>
<feature type="transmembrane region" description="Helical" evidence="5">
    <location>
        <begin position="102"/>
        <end position="123"/>
    </location>
</feature>
<dbReference type="RefSeq" id="XP_009023679.1">
    <property type="nucleotide sequence ID" value="XM_009025431.1"/>
</dbReference>
<feature type="transmembrane region" description="Helical" evidence="5">
    <location>
        <begin position="144"/>
        <end position="160"/>
    </location>
</feature>
<protein>
    <submittedName>
        <fullName evidence="6 7">Uncharacterized protein</fullName>
    </submittedName>
</protein>
<evidence type="ECO:0000313" key="7">
    <source>
        <dbReference type="EnsemblMetazoa" id="HelroP193054"/>
    </source>
</evidence>
<organism evidence="7 8">
    <name type="scientific">Helobdella robusta</name>
    <name type="common">Californian leech</name>
    <dbReference type="NCBI Taxonomy" id="6412"/>
    <lineage>
        <taxon>Eukaryota</taxon>
        <taxon>Metazoa</taxon>
        <taxon>Spiralia</taxon>
        <taxon>Lophotrochozoa</taxon>
        <taxon>Annelida</taxon>
        <taxon>Clitellata</taxon>
        <taxon>Hirudinea</taxon>
        <taxon>Rhynchobdellida</taxon>
        <taxon>Glossiphoniidae</taxon>
        <taxon>Helobdella</taxon>
    </lineage>
</organism>
<reference evidence="7" key="3">
    <citation type="submission" date="2015-06" db="UniProtKB">
        <authorList>
            <consortium name="EnsemblMetazoa"/>
        </authorList>
    </citation>
    <scope>IDENTIFICATION</scope>
</reference>
<reference evidence="6 8" key="2">
    <citation type="journal article" date="2013" name="Nature">
        <title>Insights into bilaterian evolution from three spiralian genomes.</title>
        <authorList>
            <person name="Simakov O."/>
            <person name="Marletaz F."/>
            <person name="Cho S.J."/>
            <person name="Edsinger-Gonzales E."/>
            <person name="Havlak P."/>
            <person name="Hellsten U."/>
            <person name="Kuo D.H."/>
            <person name="Larsson T."/>
            <person name="Lv J."/>
            <person name="Arendt D."/>
            <person name="Savage R."/>
            <person name="Osoegawa K."/>
            <person name="de Jong P."/>
            <person name="Grimwood J."/>
            <person name="Chapman J.A."/>
            <person name="Shapiro H."/>
            <person name="Aerts A."/>
            <person name="Otillar R.P."/>
            <person name="Terry A.Y."/>
            <person name="Boore J.L."/>
            <person name="Grigoriev I.V."/>
            <person name="Lindberg D.R."/>
            <person name="Seaver E.C."/>
            <person name="Weisblat D.A."/>
            <person name="Putnam N.H."/>
            <person name="Rokhsar D.S."/>
        </authorList>
    </citation>
    <scope>NUCLEOTIDE SEQUENCE</scope>
</reference>
<sequence length="240" mass="27982">MKELMNKSTWDQPFSLQSWCSVALALCASIFFFAAYGGTSWWVEYYPRPDGLIAIEPRSMGLFRMCIRGDCIFDLTNRRLVAQFVPQEYKEVSLLKLPCSQWLMSFNVAFIIILFVVYLGFLAGSETYFAQVWLQILISQHQHNLTGILTVISMAVYGAFFRGSRPTLPFGWSYWLALVAAVLFLINAIFIFFITLSVRKHVRMSPMKLYVLQDQQQQQQQQQQQMQFQLQQQHLQEQEI</sequence>
<dbReference type="Gene3D" id="1.20.140.150">
    <property type="match status" value="1"/>
</dbReference>
<dbReference type="AlphaFoldDB" id="T1FUK7"/>
<keyword evidence="3 5" id="KW-1133">Transmembrane helix</keyword>